<gene>
    <name evidence="1" type="ORF">GPM918_LOCUS24823</name>
    <name evidence="2" type="ORF">SRO942_LOCUS24821</name>
</gene>
<dbReference type="Proteomes" id="UP000681722">
    <property type="component" value="Unassembled WGS sequence"/>
</dbReference>
<evidence type="ECO:0008006" key="4">
    <source>
        <dbReference type="Google" id="ProtNLM"/>
    </source>
</evidence>
<sequence length="82" mass="9676">MIVIKRAYEPNSPDDGFRILVDRLWPRGLTKEQVATDLWLKDIAASTELRNWFGHDSQRWEDAKDEIHNEAVVLLDYIKKHT</sequence>
<evidence type="ECO:0000313" key="3">
    <source>
        <dbReference type="Proteomes" id="UP000663829"/>
    </source>
</evidence>
<dbReference type="AlphaFoldDB" id="A0A814Y2M5"/>
<keyword evidence="3" id="KW-1185">Reference proteome</keyword>
<protein>
    <recommendedName>
        <fullName evidence="4">DUF488 domain-containing protein</fullName>
    </recommendedName>
</protein>
<dbReference type="EMBL" id="CAJOBC010009397">
    <property type="protein sequence ID" value="CAF3986886.1"/>
    <property type="molecule type" value="Genomic_DNA"/>
</dbReference>
<dbReference type="OrthoDB" id="4404343at2759"/>
<dbReference type="PANTHER" id="PTHR36849:SF1">
    <property type="entry name" value="CYTOPLASMIC PROTEIN"/>
    <property type="match status" value="1"/>
</dbReference>
<organism evidence="1 3">
    <name type="scientific">Didymodactylos carnosus</name>
    <dbReference type="NCBI Taxonomy" id="1234261"/>
    <lineage>
        <taxon>Eukaryota</taxon>
        <taxon>Metazoa</taxon>
        <taxon>Spiralia</taxon>
        <taxon>Gnathifera</taxon>
        <taxon>Rotifera</taxon>
        <taxon>Eurotatoria</taxon>
        <taxon>Bdelloidea</taxon>
        <taxon>Philodinida</taxon>
        <taxon>Philodinidae</taxon>
        <taxon>Didymodactylos</taxon>
    </lineage>
</organism>
<reference evidence="1" key="1">
    <citation type="submission" date="2021-02" db="EMBL/GenBank/DDBJ databases">
        <authorList>
            <person name="Nowell W R."/>
        </authorList>
    </citation>
    <scope>NUCLEOTIDE SEQUENCE</scope>
</reference>
<comment type="caution">
    <text evidence="1">The sequence shown here is derived from an EMBL/GenBank/DDBJ whole genome shotgun (WGS) entry which is preliminary data.</text>
</comment>
<dbReference type="EMBL" id="CAJNOQ010009397">
    <property type="protein sequence ID" value="CAF1223785.1"/>
    <property type="molecule type" value="Genomic_DNA"/>
</dbReference>
<dbReference type="Proteomes" id="UP000663829">
    <property type="component" value="Unassembled WGS sequence"/>
</dbReference>
<name>A0A814Y2M5_9BILA</name>
<evidence type="ECO:0000313" key="2">
    <source>
        <dbReference type="EMBL" id="CAF3986886.1"/>
    </source>
</evidence>
<proteinExistence type="predicted"/>
<dbReference type="Pfam" id="PF22752">
    <property type="entry name" value="DUF488-N3i"/>
    <property type="match status" value="1"/>
</dbReference>
<dbReference type="PANTHER" id="PTHR36849">
    <property type="entry name" value="CYTOPLASMIC PROTEIN-RELATED"/>
    <property type="match status" value="1"/>
</dbReference>
<dbReference type="InterPro" id="IPR052552">
    <property type="entry name" value="YeaO-like"/>
</dbReference>
<accession>A0A814Y2M5</accession>
<evidence type="ECO:0000313" key="1">
    <source>
        <dbReference type="EMBL" id="CAF1223785.1"/>
    </source>
</evidence>